<name>A0ABD5RVB2_9EURY</name>
<dbReference type="PANTHER" id="PTHR43833:SF9">
    <property type="entry name" value="POTASSIUM CHANNEL PROTEIN YUGO-RELATED"/>
    <property type="match status" value="1"/>
</dbReference>
<dbReference type="Pfam" id="PF02080">
    <property type="entry name" value="TrkA_C"/>
    <property type="match status" value="1"/>
</dbReference>
<dbReference type="AlphaFoldDB" id="A0ABD5RVB2"/>
<comment type="caution">
    <text evidence="8">The sequence shown here is derived from an EMBL/GenBank/DDBJ whole genome shotgun (WGS) entry which is preliminary data.</text>
</comment>
<feature type="domain" description="RCK N-terminal" evidence="6">
    <location>
        <begin position="134"/>
        <end position="248"/>
    </location>
</feature>
<dbReference type="GO" id="GO:0006813">
    <property type="term" value="P:potassium ion transport"/>
    <property type="evidence" value="ECO:0007669"/>
    <property type="project" value="UniProtKB-KW"/>
</dbReference>
<proteinExistence type="predicted"/>
<evidence type="ECO:0000256" key="4">
    <source>
        <dbReference type="ARBA" id="ARBA00023027"/>
    </source>
</evidence>
<feature type="transmembrane region" description="Helical" evidence="5">
    <location>
        <begin position="33"/>
        <end position="54"/>
    </location>
</feature>
<dbReference type="Gene3D" id="3.30.70.1450">
    <property type="entry name" value="Regulator of K+ conductance, C-terminal domain"/>
    <property type="match status" value="2"/>
</dbReference>
<feature type="domain" description="RCK C-terminal" evidence="7">
    <location>
        <begin position="480"/>
        <end position="561"/>
    </location>
</feature>
<evidence type="ECO:0000256" key="2">
    <source>
        <dbReference type="ARBA" id="ARBA00022538"/>
    </source>
</evidence>
<evidence type="ECO:0000256" key="1">
    <source>
        <dbReference type="ARBA" id="ARBA00003660"/>
    </source>
</evidence>
<gene>
    <name evidence="8" type="ORF">ACFQE1_02340</name>
</gene>
<evidence type="ECO:0000259" key="7">
    <source>
        <dbReference type="PROSITE" id="PS51202"/>
    </source>
</evidence>
<feature type="transmembrane region" description="Helical" evidence="5">
    <location>
        <begin position="97"/>
        <end position="119"/>
    </location>
</feature>
<dbReference type="Gene3D" id="3.40.50.720">
    <property type="entry name" value="NAD(P)-binding Rossmann-like Domain"/>
    <property type="match status" value="2"/>
</dbReference>
<keyword evidence="5" id="KW-0472">Membrane</keyword>
<evidence type="ECO:0000256" key="5">
    <source>
        <dbReference type="SAM" id="Phobius"/>
    </source>
</evidence>
<sequence length="561" mass="60968">MSSSRPGSPLEQQLKRLSSVESISDLSERQWTVLKFGIALTGVIVFYAIVYNIGMARLEGENQSFARSLQVVINTLTTTGYGEDAPWTSPLMNYLTIWYQISGVIIGFITLRILIIPLFERAPVVLDERLTAKDGHVVVCEYGRGKDVLLDELEESDVEYVLIDSDKEEAISLSNRDYQVIDGDPTKTETLERASISDAALVVTDARRRNASVTLTARQLNDEARMICLTESPKRRDALERIGADRVVCLPALIGQRLAEKASITFDTTTAPNILADGTIVRELIVRRGGPLHGASVGETAVAEDPALSIVAAWIDGELRIPPRSSDRLTPNAALVVIGPEESFDSIQDRVTGIRSPRRHTRVVVAGLGEAGRTVVGSLPEDVDVTTVDIDESRDPDVVGDSSEPSVLSEASVEEATALVIAVDDDDSALLTAAIGRSLTDEIEILARVTDDESVPKAFDAGADYALSEQRTTARTIASEIYQDTIFDPVGQIRFVQLDGEPFAGQRLGDIGAELQPGAVVVGVRRDETFRTEDGIRISSDDSVVVAGTDERLREIEHEVQ</sequence>
<dbReference type="InterPro" id="IPR036721">
    <property type="entry name" value="RCK_C_sf"/>
</dbReference>
<dbReference type="SUPFAM" id="SSF51735">
    <property type="entry name" value="NAD(P)-binding Rossmann-fold domains"/>
    <property type="match status" value="2"/>
</dbReference>
<dbReference type="PANTHER" id="PTHR43833">
    <property type="entry name" value="POTASSIUM CHANNEL PROTEIN 2-RELATED-RELATED"/>
    <property type="match status" value="1"/>
</dbReference>
<dbReference type="SUPFAM" id="SSF116726">
    <property type="entry name" value="TrkA C-terminal domain-like"/>
    <property type="match status" value="2"/>
</dbReference>
<keyword evidence="5" id="KW-1133">Transmembrane helix</keyword>
<comment type="function">
    <text evidence="1">Part of a potassium transport system.</text>
</comment>
<dbReference type="InterPro" id="IPR006036">
    <property type="entry name" value="K_uptake_TrkA"/>
</dbReference>
<evidence type="ECO:0000313" key="9">
    <source>
        <dbReference type="Proteomes" id="UP001596328"/>
    </source>
</evidence>
<protein>
    <submittedName>
        <fullName evidence="8">Potassium channel family protein</fullName>
    </submittedName>
</protein>
<dbReference type="PROSITE" id="PS51201">
    <property type="entry name" value="RCK_N"/>
    <property type="match status" value="1"/>
</dbReference>
<accession>A0ABD5RVB2</accession>
<dbReference type="PROSITE" id="PS51202">
    <property type="entry name" value="RCK_C"/>
    <property type="match status" value="1"/>
</dbReference>
<dbReference type="PRINTS" id="PR00335">
    <property type="entry name" value="KUPTAKETRKA"/>
</dbReference>
<keyword evidence="8" id="KW-0406">Ion transport</keyword>
<keyword evidence="8" id="KW-0407">Ion channel</keyword>
<evidence type="ECO:0000313" key="8">
    <source>
        <dbReference type="EMBL" id="MFC6723250.1"/>
    </source>
</evidence>
<dbReference type="InterPro" id="IPR003148">
    <property type="entry name" value="RCK_N"/>
</dbReference>
<evidence type="ECO:0000256" key="3">
    <source>
        <dbReference type="ARBA" id="ARBA00022958"/>
    </source>
</evidence>
<reference evidence="8 9" key="1">
    <citation type="journal article" date="2019" name="Int. J. Syst. Evol. Microbiol.">
        <title>The Global Catalogue of Microorganisms (GCM) 10K type strain sequencing project: providing services to taxonomists for standard genome sequencing and annotation.</title>
        <authorList>
            <consortium name="The Broad Institute Genomics Platform"/>
            <consortium name="The Broad Institute Genome Sequencing Center for Infectious Disease"/>
            <person name="Wu L."/>
            <person name="Ma J."/>
        </authorList>
    </citation>
    <scope>NUCLEOTIDE SEQUENCE [LARGE SCALE GENOMIC DNA]</scope>
    <source>
        <strain evidence="8 9">NBRC 111368</strain>
    </source>
</reference>
<evidence type="ECO:0000259" key="6">
    <source>
        <dbReference type="PROSITE" id="PS51201"/>
    </source>
</evidence>
<keyword evidence="4" id="KW-0520">NAD</keyword>
<dbReference type="EMBL" id="JBHSWU010000008">
    <property type="protein sequence ID" value="MFC6723250.1"/>
    <property type="molecule type" value="Genomic_DNA"/>
</dbReference>
<keyword evidence="8" id="KW-0813">Transport</keyword>
<organism evidence="8 9">
    <name type="scientific">Halobium palmae</name>
    <dbReference type="NCBI Taxonomy" id="1776492"/>
    <lineage>
        <taxon>Archaea</taxon>
        <taxon>Methanobacteriati</taxon>
        <taxon>Methanobacteriota</taxon>
        <taxon>Stenosarchaea group</taxon>
        <taxon>Halobacteria</taxon>
        <taxon>Halobacteriales</taxon>
        <taxon>Haloferacaceae</taxon>
        <taxon>Halobium</taxon>
    </lineage>
</organism>
<dbReference type="SUPFAM" id="SSF81324">
    <property type="entry name" value="Voltage-gated potassium channels"/>
    <property type="match status" value="1"/>
</dbReference>
<keyword evidence="2" id="KW-0633">Potassium transport</keyword>
<keyword evidence="9" id="KW-1185">Reference proteome</keyword>
<dbReference type="GO" id="GO:0034220">
    <property type="term" value="P:monoatomic ion transmembrane transport"/>
    <property type="evidence" value="ECO:0007669"/>
    <property type="project" value="UniProtKB-KW"/>
</dbReference>
<keyword evidence="5" id="KW-0812">Transmembrane</keyword>
<dbReference type="Gene3D" id="1.10.287.70">
    <property type="match status" value="1"/>
</dbReference>
<dbReference type="InterPro" id="IPR036291">
    <property type="entry name" value="NAD(P)-bd_dom_sf"/>
</dbReference>
<dbReference type="Proteomes" id="UP001596328">
    <property type="component" value="Unassembled WGS sequence"/>
</dbReference>
<dbReference type="InterPro" id="IPR006037">
    <property type="entry name" value="RCK_C"/>
</dbReference>
<dbReference type="InterPro" id="IPR050721">
    <property type="entry name" value="Trk_Ktr_HKT_K-transport"/>
</dbReference>
<dbReference type="Pfam" id="PF02254">
    <property type="entry name" value="TrkA_N"/>
    <property type="match status" value="2"/>
</dbReference>
<keyword evidence="3" id="KW-0630">Potassium</keyword>